<proteinExistence type="predicted"/>
<sequence length="457" mass="49541">MKILIKGAGDLATGIASRLYHGGHQIIMTEISIPLTVRRMAALSRAVYEGRAAVEDMTGILVHSMEEAEQVLEVGDIPVIVDEKAEISEEYKPDVIVDAILAKRNLGTRITDAPFVIGIGPGFTAGIDCHCVVETMRGHTLGKTIYKGGAIPNTGIPGNLGGFTTERLIRASADGVMEPRAAIGDIVEKGQLVAVTGDKEVYAQMGGVVRGMLQPGVKVWENLKIGDIDARCETRHCFTISDKSRAIGGGVLEAVARFEHIQGKYAIVVLAAGKGVRFGSNKLMAMVSGKPLYQHTLDTVKAFLDFPVFLVTGYEEITEAANGMGIETIINKEPELGISHSIQLGLEACVKQYPYIQGILFSVCDQPNLQSSTIQKIFNAAGLHKGQIICTSHQGRPGNPVLWDRQFFPRLMKLTGDNGGKHIMSGILEKIRYVEAQEKELEDIDFKIDILKQGYGE</sequence>
<gene>
    <name evidence="2" type="ORF">SAMN05216529_11614</name>
</gene>
<evidence type="ECO:0000259" key="1">
    <source>
        <dbReference type="Pfam" id="PF12804"/>
    </source>
</evidence>
<dbReference type="SUPFAM" id="SSF53448">
    <property type="entry name" value="Nucleotide-diphospho-sugar transferases"/>
    <property type="match status" value="1"/>
</dbReference>
<keyword evidence="3" id="KW-1185">Reference proteome</keyword>
<organism evidence="2 3">
    <name type="scientific">Faecalicatena contorta</name>
    <dbReference type="NCBI Taxonomy" id="39482"/>
    <lineage>
        <taxon>Bacteria</taxon>
        <taxon>Bacillati</taxon>
        <taxon>Bacillota</taxon>
        <taxon>Clostridia</taxon>
        <taxon>Lachnospirales</taxon>
        <taxon>Lachnospiraceae</taxon>
        <taxon>Faecalicatena</taxon>
    </lineage>
</organism>
<dbReference type="RefSeq" id="WP_109713869.1">
    <property type="nucleotide sequence ID" value="NZ_QGDS01000016.1"/>
</dbReference>
<evidence type="ECO:0000313" key="2">
    <source>
        <dbReference type="EMBL" id="SUQ15753.1"/>
    </source>
</evidence>
<dbReference type="PANTHER" id="PTHR43777:SF1">
    <property type="entry name" value="MOLYBDENUM COFACTOR CYTIDYLYLTRANSFERASE"/>
    <property type="match status" value="1"/>
</dbReference>
<dbReference type="CDD" id="cd04182">
    <property type="entry name" value="GT_2_like_f"/>
    <property type="match status" value="1"/>
</dbReference>
<dbReference type="InterPro" id="IPR025877">
    <property type="entry name" value="MobA-like_NTP_Trfase"/>
</dbReference>
<dbReference type="InterPro" id="IPR017695">
    <property type="entry name" value="Se-dep_Mo_hydrolase_YqeB"/>
</dbReference>
<evidence type="ECO:0000313" key="3">
    <source>
        <dbReference type="Proteomes" id="UP000254051"/>
    </source>
</evidence>
<reference evidence="3" key="1">
    <citation type="submission" date="2017-07" db="EMBL/GenBank/DDBJ databases">
        <authorList>
            <person name="Varghese N."/>
            <person name="Submissions S."/>
        </authorList>
    </citation>
    <scope>NUCLEOTIDE SEQUENCE [LARGE SCALE GENOMIC DNA]</scope>
    <source>
        <strain evidence="3">NLAE-zl-C134</strain>
    </source>
</reference>
<dbReference type="InterPro" id="IPR029044">
    <property type="entry name" value="Nucleotide-diphossugar_trans"/>
</dbReference>
<dbReference type="OrthoDB" id="9815497at2"/>
<dbReference type="GO" id="GO:0016779">
    <property type="term" value="F:nucleotidyltransferase activity"/>
    <property type="evidence" value="ECO:0007669"/>
    <property type="project" value="UniProtKB-ARBA"/>
</dbReference>
<accession>A0A315ZR28</accession>
<dbReference type="Gene3D" id="3.90.550.10">
    <property type="entry name" value="Spore Coat Polysaccharide Biosynthesis Protein SpsA, Chain A"/>
    <property type="match status" value="1"/>
</dbReference>
<feature type="domain" description="MobA-like NTP transferase" evidence="1">
    <location>
        <begin position="268"/>
        <end position="425"/>
    </location>
</feature>
<dbReference type="AlphaFoldDB" id="A0A315ZR28"/>
<dbReference type="Proteomes" id="UP000254051">
    <property type="component" value="Unassembled WGS sequence"/>
</dbReference>
<dbReference type="Pfam" id="PF12804">
    <property type="entry name" value="NTP_transf_3"/>
    <property type="match status" value="1"/>
</dbReference>
<dbReference type="NCBIfam" id="TIGR03309">
    <property type="entry name" value="matur_yqeB"/>
    <property type="match status" value="1"/>
</dbReference>
<name>A0A315ZR28_9FIRM</name>
<protein>
    <submittedName>
        <fullName evidence="2">Xanthine dehydrogenase accessory factor</fullName>
    </submittedName>
</protein>
<dbReference type="EMBL" id="UHJJ01000016">
    <property type="protein sequence ID" value="SUQ15753.1"/>
    <property type="molecule type" value="Genomic_DNA"/>
</dbReference>
<dbReference type="PANTHER" id="PTHR43777">
    <property type="entry name" value="MOLYBDENUM COFACTOR CYTIDYLYLTRANSFERASE"/>
    <property type="match status" value="1"/>
</dbReference>